<keyword evidence="2 11" id="KW-0690">Ribosome biogenesis</keyword>
<keyword evidence="8 11" id="KW-0378">Hydrolase</keyword>
<evidence type="ECO:0000313" key="15">
    <source>
        <dbReference type="Proteomes" id="UP000016057"/>
    </source>
</evidence>
<evidence type="ECO:0000256" key="10">
    <source>
        <dbReference type="ARBA" id="ARBA00022884"/>
    </source>
</evidence>
<dbReference type="InterPro" id="IPR006171">
    <property type="entry name" value="TOPRIM_dom"/>
</dbReference>
<keyword evidence="10 11" id="KW-0694">RNA-binding</keyword>
<protein>
    <recommendedName>
        <fullName evidence="11 12">Ribonuclease M5</fullName>
        <ecNumber evidence="11 12">3.1.26.8</ecNumber>
    </recommendedName>
    <alternativeName>
        <fullName evidence="11">RNase M5</fullName>
    </alternativeName>
    <alternativeName>
        <fullName evidence="11">Ribosomal RNA terminal maturase M5</fullName>
    </alternativeName>
</protein>
<evidence type="ECO:0000256" key="12">
    <source>
        <dbReference type="NCBIfam" id="TIGR00334"/>
    </source>
</evidence>
<dbReference type="SMART" id="SM00493">
    <property type="entry name" value="TOPRIM"/>
    <property type="match status" value="1"/>
</dbReference>
<dbReference type="InterPro" id="IPR004466">
    <property type="entry name" value="RNase_M5"/>
</dbReference>
<evidence type="ECO:0000256" key="2">
    <source>
        <dbReference type="ARBA" id="ARBA00022517"/>
    </source>
</evidence>
<keyword evidence="5" id="KW-0479">Metal-binding</keyword>
<dbReference type="InterPro" id="IPR034141">
    <property type="entry name" value="TOPRIM_RNase_M5-like"/>
</dbReference>
<dbReference type="FunFam" id="3.40.1360.10:FF:000006">
    <property type="entry name" value="Ribonuclease M5"/>
    <property type="match status" value="1"/>
</dbReference>
<dbReference type="STRING" id="1234409.C683_0143"/>
<comment type="similarity">
    <text evidence="11">Belongs to the ribonuclease M5 family.</text>
</comment>
<proteinExistence type="inferred from homology"/>
<dbReference type="AlphaFoldDB" id="K8ZA05"/>
<comment type="subcellular location">
    <subcellularLocation>
        <location evidence="11">Cytoplasm</location>
    </subcellularLocation>
</comment>
<evidence type="ECO:0000256" key="1">
    <source>
        <dbReference type="ARBA" id="ARBA00022490"/>
    </source>
</evidence>
<keyword evidence="4 11" id="KW-0540">Nuclease</keyword>
<reference evidence="14 15" key="1">
    <citation type="journal article" date="2013" name="Genome Announc.">
        <title>Draft Genome Sequence of Catellicoccus marimammalium, a Novel Species Commonly Found in Gull Feces.</title>
        <authorList>
            <person name="Weigand M.R."/>
            <person name="Ryu H."/>
            <person name="Bozcek L."/>
            <person name="Konstantinidis K.T."/>
            <person name="Santo Domingo J.W."/>
        </authorList>
    </citation>
    <scope>NUCLEOTIDE SEQUENCE [LARGE SCALE GENOMIC DNA]</scope>
    <source>
        <strain evidence="14 15">M35/04/3</strain>
    </source>
</reference>
<feature type="domain" description="Toprim" evidence="13">
    <location>
        <begin position="5"/>
        <end position="88"/>
    </location>
</feature>
<accession>K8ZA05</accession>
<dbReference type="GO" id="GO:0019843">
    <property type="term" value="F:rRNA binding"/>
    <property type="evidence" value="ECO:0007669"/>
    <property type="project" value="UniProtKB-KW"/>
</dbReference>
<dbReference type="InterPro" id="IPR025156">
    <property type="entry name" value="RNase_M5_C"/>
</dbReference>
<evidence type="ECO:0000256" key="6">
    <source>
        <dbReference type="ARBA" id="ARBA00022730"/>
    </source>
</evidence>
<dbReference type="GO" id="GO:0005737">
    <property type="term" value="C:cytoplasm"/>
    <property type="evidence" value="ECO:0007669"/>
    <property type="project" value="UniProtKB-SubCell"/>
</dbReference>
<evidence type="ECO:0000256" key="3">
    <source>
        <dbReference type="ARBA" id="ARBA00022552"/>
    </source>
</evidence>
<comment type="caution">
    <text evidence="14">The sequence shown here is derived from an EMBL/GenBank/DDBJ whole genome shotgun (WGS) entry which is preliminary data.</text>
</comment>
<organism evidence="14 15">
    <name type="scientific">Catellicoccus marimammalium M35/04/3</name>
    <dbReference type="NCBI Taxonomy" id="1234409"/>
    <lineage>
        <taxon>Bacteria</taxon>
        <taxon>Bacillati</taxon>
        <taxon>Bacillota</taxon>
        <taxon>Bacilli</taxon>
        <taxon>Lactobacillales</taxon>
        <taxon>Enterococcaceae</taxon>
        <taxon>Catellicoccus</taxon>
    </lineage>
</organism>
<evidence type="ECO:0000256" key="9">
    <source>
        <dbReference type="ARBA" id="ARBA00022842"/>
    </source>
</evidence>
<evidence type="ECO:0000256" key="7">
    <source>
        <dbReference type="ARBA" id="ARBA00022759"/>
    </source>
</evidence>
<dbReference type="OrthoDB" id="9791329at2"/>
<dbReference type="HAMAP" id="MF_01469">
    <property type="entry name" value="RNase_M5"/>
    <property type="match status" value="1"/>
</dbReference>
<evidence type="ECO:0000256" key="8">
    <source>
        <dbReference type="ARBA" id="ARBA00022801"/>
    </source>
</evidence>
<evidence type="ECO:0000256" key="5">
    <source>
        <dbReference type="ARBA" id="ARBA00022723"/>
    </source>
</evidence>
<dbReference type="PANTHER" id="PTHR39156">
    <property type="entry name" value="RIBONUCLEASE M5"/>
    <property type="match status" value="1"/>
</dbReference>
<gene>
    <name evidence="11" type="primary">rnmV</name>
    <name evidence="14" type="ORF">C683_0143</name>
</gene>
<keyword evidence="15" id="KW-1185">Reference proteome</keyword>
<comment type="function">
    <text evidence="11">Required for correct processing of both the 5' and 3' ends of 5S rRNA precursor. Cleaves both sides of a double-stranded region yielding mature 5S rRNA in one step.</text>
</comment>
<evidence type="ECO:0000313" key="14">
    <source>
        <dbReference type="EMBL" id="EKU27884.1"/>
    </source>
</evidence>
<evidence type="ECO:0000259" key="13">
    <source>
        <dbReference type="PROSITE" id="PS50880"/>
    </source>
</evidence>
<dbReference type="PANTHER" id="PTHR39156:SF1">
    <property type="entry name" value="RIBONUCLEASE M5"/>
    <property type="match status" value="1"/>
</dbReference>
<dbReference type="Proteomes" id="UP000016057">
    <property type="component" value="Unassembled WGS sequence"/>
</dbReference>
<keyword evidence="3 11" id="KW-0698">rRNA processing</keyword>
<dbReference type="EMBL" id="AMYT01000007">
    <property type="protein sequence ID" value="EKU27884.1"/>
    <property type="molecule type" value="Genomic_DNA"/>
</dbReference>
<keyword evidence="7 11" id="KW-0255">Endonuclease</keyword>
<dbReference type="CDD" id="cd01027">
    <property type="entry name" value="TOPRIM_RNase_M5_like"/>
    <property type="match status" value="1"/>
</dbReference>
<dbReference type="Gene3D" id="3.40.1360.10">
    <property type="match status" value="1"/>
</dbReference>
<keyword evidence="6 11" id="KW-0699">rRNA-binding</keyword>
<comment type="catalytic activity">
    <reaction evidence="11">
        <text>Endonucleolytic cleavage of RNA, removing 21 and 42 nucleotides, respectively, from the 5'- and 3'-termini of a 5S-rRNA precursor.</text>
        <dbReference type="EC" id="3.1.26.8"/>
    </reaction>
</comment>
<keyword evidence="9" id="KW-0460">Magnesium</keyword>
<dbReference type="Pfam" id="PF13331">
    <property type="entry name" value="DUF4093"/>
    <property type="match status" value="1"/>
</dbReference>
<name>K8ZA05_9ENTE</name>
<dbReference type="eggNOG" id="COG1658">
    <property type="taxonomic scope" value="Bacteria"/>
</dbReference>
<evidence type="ECO:0000256" key="11">
    <source>
        <dbReference type="HAMAP-Rule" id="MF_01469"/>
    </source>
</evidence>
<dbReference type="GO" id="GO:0006364">
    <property type="term" value="P:rRNA processing"/>
    <property type="evidence" value="ECO:0007669"/>
    <property type="project" value="UniProtKB-UniRule"/>
</dbReference>
<dbReference type="PATRIC" id="fig|1234409.3.peg.115"/>
<evidence type="ECO:0000256" key="4">
    <source>
        <dbReference type="ARBA" id="ARBA00022722"/>
    </source>
</evidence>
<dbReference type="Pfam" id="PF01751">
    <property type="entry name" value="Toprim"/>
    <property type="match status" value="1"/>
</dbReference>
<dbReference type="NCBIfam" id="TIGR00334">
    <property type="entry name" value="5S_RNA_mat_M5"/>
    <property type="match status" value="1"/>
</dbReference>
<dbReference type="PROSITE" id="PS50880">
    <property type="entry name" value="TOPRIM"/>
    <property type="match status" value="1"/>
</dbReference>
<dbReference type="RefSeq" id="WP_009488321.1">
    <property type="nucleotide sequence ID" value="NZ_AMYT01000007.1"/>
</dbReference>
<dbReference type="EC" id="3.1.26.8" evidence="11 12"/>
<keyword evidence="1 11" id="KW-0963">Cytoplasm</keyword>
<sequence>MKEIKELIVVEGRDDIIRVQQVVKADCIETHGSAIDEAVFSLIEKAIEQRGVIVFTDPDFSGEKIRTTITQHFPQVKHAFLSKKEAAPAHKGSLGVEHASDEAILAALEGVSTPCRKEKASIPRSFLQAFGLLAGSDAKKRRAYLGEALHIGYTNGKQLQKRLAMFGITTEQIEAVMIQYEKIEN</sequence>
<dbReference type="GO" id="GO:0043822">
    <property type="term" value="F:ribonuclease M5 activity"/>
    <property type="evidence" value="ECO:0007669"/>
    <property type="project" value="UniProtKB-UniRule"/>
</dbReference>
<dbReference type="GO" id="GO:0046872">
    <property type="term" value="F:metal ion binding"/>
    <property type="evidence" value="ECO:0007669"/>
    <property type="project" value="UniProtKB-KW"/>
</dbReference>
<dbReference type="SUPFAM" id="SSF110455">
    <property type="entry name" value="Toprim domain"/>
    <property type="match status" value="1"/>
</dbReference>